<feature type="compositionally biased region" description="Basic and acidic residues" evidence="1">
    <location>
        <begin position="131"/>
        <end position="147"/>
    </location>
</feature>
<proteinExistence type="predicted"/>
<feature type="compositionally biased region" description="Polar residues" evidence="1">
    <location>
        <begin position="25"/>
        <end position="36"/>
    </location>
</feature>
<gene>
    <name evidence="2" type="primary">LOC109697866</name>
</gene>
<feature type="compositionally biased region" description="Basic residues" evidence="1">
    <location>
        <begin position="187"/>
        <end position="197"/>
    </location>
</feature>
<dbReference type="RefSeq" id="XP_020037351.1">
    <property type="nucleotide sequence ID" value="XM_020181762.1"/>
</dbReference>
<accession>A0A8B7VZK5</accession>
<dbReference type="AlphaFoldDB" id="A0A8B7VZK5"/>
<dbReference type="KEGG" id="ccan:109697866"/>
<evidence type="ECO:0000313" key="2">
    <source>
        <dbReference type="RefSeq" id="XP_020037351.1"/>
    </source>
</evidence>
<name>A0A8B7VZK5_CASCN</name>
<reference evidence="2" key="1">
    <citation type="submission" date="2025-08" db="UniProtKB">
        <authorList>
            <consortium name="RefSeq"/>
        </authorList>
    </citation>
    <scope>IDENTIFICATION</scope>
    <source>
        <tissue evidence="2">Leukocyte</tissue>
    </source>
</reference>
<sequence length="277" mass="29427">MENGLTALCSPRPHAQGSIHCRGMQQGNRGGVSSKQDPVFEQRTGPLSAAGQGMGASHGASARFHQGPAPGIPLRLPRPPAAPARTQPRSLPPARVRPVPAHLPRRSCGRARVPVVPGRSWRQPAGCGPESGRRERRERGPERRESGRGPGRGRGPPPRRRPPLSAGRTAAPSSKAGLPGLAAMGGSRRRQRQRQRRTPQAGGARPTAPDGPGGQARPRASWGAVARQRPARPPIPRCPFFPGRARGSMPGPGLGQRRVKPRGVERPLLWGRAPLPC</sequence>
<protein>
    <submittedName>
        <fullName evidence="2">Proline-rich protein HaeIII subfamily 1-like</fullName>
    </submittedName>
</protein>
<feature type="region of interest" description="Disordered" evidence="1">
    <location>
        <begin position="1"/>
        <end position="262"/>
    </location>
</feature>
<evidence type="ECO:0000256" key="1">
    <source>
        <dbReference type="SAM" id="MobiDB-lite"/>
    </source>
</evidence>
<organism evidence="2">
    <name type="scientific">Castor canadensis</name>
    <name type="common">American beaver</name>
    <dbReference type="NCBI Taxonomy" id="51338"/>
    <lineage>
        <taxon>Eukaryota</taxon>
        <taxon>Metazoa</taxon>
        <taxon>Chordata</taxon>
        <taxon>Craniata</taxon>
        <taxon>Vertebrata</taxon>
        <taxon>Euteleostomi</taxon>
        <taxon>Mammalia</taxon>
        <taxon>Eutheria</taxon>
        <taxon>Euarchontoglires</taxon>
        <taxon>Glires</taxon>
        <taxon>Rodentia</taxon>
        <taxon>Castorimorpha</taxon>
        <taxon>Castoridae</taxon>
        <taxon>Castor</taxon>
    </lineage>
</organism>